<organism evidence="4 5">
    <name type="scientific">Phaeobacter piscinae</name>
    <dbReference type="NCBI Taxonomy" id="1580596"/>
    <lineage>
        <taxon>Bacteria</taxon>
        <taxon>Pseudomonadati</taxon>
        <taxon>Pseudomonadota</taxon>
        <taxon>Alphaproteobacteria</taxon>
        <taxon>Rhodobacterales</taxon>
        <taxon>Roseobacteraceae</taxon>
        <taxon>Phaeobacter</taxon>
    </lineage>
</organism>
<dbReference type="Pfam" id="PF25917">
    <property type="entry name" value="BSH_RND"/>
    <property type="match status" value="1"/>
</dbReference>
<protein>
    <submittedName>
        <fullName evidence="4">Secretion protein, HylD family</fullName>
    </submittedName>
</protein>
<dbReference type="Gene3D" id="1.10.287.470">
    <property type="entry name" value="Helix hairpin bin"/>
    <property type="match status" value="1"/>
</dbReference>
<feature type="compositionally biased region" description="Low complexity" evidence="2">
    <location>
        <begin position="21"/>
        <end position="35"/>
    </location>
</feature>
<accession>A0AAN1GVT6</accession>
<dbReference type="GO" id="GO:0015562">
    <property type="term" value="F:efflux transmembrane transporter activity"/>
    <property type="evidence" value="ECO:0007669"/>
    <property type="project" value="TreeGrafter"/>
</dbReference>
<geneLocation type="plasmid" evidence="5">
    <name>pp13_e</name>
</geneLocation>
<keyword evidence="4" id="KW-0614">Plasmid</keyword>
<dbReference type="InterPro" id="IPR006143">
    <property type="entry name" value="RND_pump_MFP"/>
</dbReference>
<proteinExistence type="inferred from homology"/>
<dbReference type="Proteomes" id="UP000218606">
    <property type="component" value="Plasmid pP13_e"/>
</dbReference>
<evidence type="ECO:0000256" key="2">
    <source>
        <dbReference type="SAM" id="MobiDB-lite"/>
    </source>
</evidence>
<comment type="similarity">
    <text evidence="1">Belongs to the membrane fusion protein (MFP) (TC 8.A.1) family.</text>
</comment>
<name>A0AAN1GVT6_9RHOB</name>
<feature type="domain" description="Multidrug resistance protein MdtA-like barrel-sandwich hybrid" evidence="3">
    <location>
        <begin position="169"/>
        <end position="296"/>
    </location>
</feature>
<dbReference type="SUPFAM" id="SSF111369">
    <property type="entry name" value="HlyD-like secretion proteins"/>
    <property type="match status" value="1"/>
</dbReference>
<dbReference type="PANTHER" id="PTHR30469:SF29">
    <property type="entry name" value="BLR2860 PROTEIN"/>
    <property type="match status" value="1"/>
</dbReference>
<dbReference type="EMBL" id="CP010772">
    <property type="protein sequence ID" value="ATG45910.1"/>
    <property type="molecule type" value="Genomic_DNA"/>
</dbReference>
<dbReference type="AlphaFoldDB" id="A0AAN1GVT6"/>
<evidence type="ECO:0000313" key="4">
    <source>
        <dbReference type="EMBL" id="ATG45910.1"/>
    </source>
</evidence>
<sequence length="469" mass="48392">MATPRYANQQGRAEGARRDTASPAGSAAAVPPISAVNETSPTSQAAAEMPAPTVPPAAPDPQVIRPATASVAQPAPAPQPPGCAGGADPAGLEFVSDPEAKWPPRLAAMICAGLVIWMAVGLVWPAAPVTADDEAETPSIEPVSVAVRLSQAAPVTRMLRAEGVSEPDRDATLRAEMSGHVARVAVTKGARVEAGQLLASLQPAQRTASLARAEASLLRAERDHTRAAALHQRGSTTEQRLSEAREALAVAKADLAAARQGLAETRITAPFAGHLEAFDLTPGAYVQEGAAVARVVALNPLRVSFQVPQHQRGALRAGAVAQVRFLNGNSAEGRLSFLGQSAQADTRSFAAEVVLDNPSPPNAPAIPAGISARIAVPLDVVQAHFLSPALLSLDMAGVLGIKSVDDADRVVFTPVEIVQSERDGVWVSGLPDQLRLITVGQGFVTAGEVVRPRDAAATTGQAASAEARR</sequence>
<feature type="region of interest" description="Disordered" evidence="2">
    <location>
        <begin position="1"/>
        <end position="90"/>
    </location>
</feature>
<evidence type="ECO:0000259" key="3">
    <source>
        <dbReference type="Pfam" id="PF25917"/>
    </source>
</evidence>
<evidence type="ECO:0000313" key="5">
    <source>
        <dbReference type="Proteomes" id="UP000218606"/>
    </source>
</evidence>
<dbReference type="PANTHER" id="PTHR30469">
    <property type="entry name" value="MULTIDRUG RESISTANCE PROTEIN MDTA"/>
    <property type="match status" value="1"/>
</dbReference>
<dbReference type="Gene3D" id="2.40.30.170">
    <property type="match status" value="1"/>
</dbReference>
<dbReference type="Gene3D" id="2.40.50.100">
    <property type="match status" value="1"/>
</dbReference>
<evidence type="ECO:0000256" key="1">
    <source>
        <dbReference type="ARBA" id="ARBA00009477"/>
    </source>
</evidence>
<dbReference type="RefSeq" id="WP_096873532.1">
    <property type="nucleotide sequence ID" value="NZ_CP010719.1"/>
</dbReference>
<dbReference type="GO" id="GO:1990281">
    <property type="term" value="C:efflux pump complex"/>
    <property type="evidence" value="ECO:0007669"/>
    <property type="project" value="TreeGrafter"/>
</dbReference>
<reference evidence="4 5" key="1">
    <citation type="journal article" date="2017" name="Front. Microbiol.">
        <title>Phaeobacter piscinae sp. nov., a species of the Roseobacter group and potential aquaculture probiont.</title>
        <authorList>
            <person name="Sonnenschein E.C."/>
            <person name="Phippen C.B.W."/>
            <person name="Nielsen K.F."/>
            <person name="Mateiu R.V."/>
            <person name="Melchiorsen J."/>
            <person name="Gram L."/>
            <person name="Overmann J."/>
            <person name="Freese H.M."/>
        </authorList>
    </citation>
    <scope>NUCLEOTIDE SEQUENCE [LARGE SCALE GENOMIC DNA]</scope>
    <source>
        <strain evidence="4 5">P13</strain>
    </source>
</reference>
<gene>
    <name evidence="4" type="ORF">PhaeoP13_04028</name>
</gene>
<dbReference type="InterPro" id="IPR058625">
    <property type="entry name" value="MdtA-like_BSH"/>
</dbReference>
<feature type="compositionally biased region" description="Polar residues" evidence="2">
    <location>
        <begin position="1"/>
        <end position="11"/>
    </location>
</feature>
<dbReference type="NCBIfam" id="TIGR01730">
    <property type="entry name" value="RND_mfp"/>
    <property type="match status" value="1"/>
</dbReference>